<keyword evidence="2" id="KW-0813">Transport</keyword>
<evidence type="ECO:0000256" key="4">
    <source>
        <dbReference type="ARBA" id="ARBA00022989"/>
    </source>
</evidence>
<feature type="transmembrane region" description="Helical" evidence="6">
    <location>
        <begin position="202"/>
        <end position="221"/>
    </location>
</feature>
<reference evidence="9" key="1">
    <citation type="journal article" date="2019" name="Int. J. Syst. Evol. Microbiol.">
        <title>The Global Catalogue of Microorganisms (GCM) 10K type strain sequencing project: providing services to taxonomists for standard genome sequencing and annotation.</title>
        <authorList>
            <consortium name="The Broad Institute Genomics Platform"/>
            <consortium name="The Broad Institute Genome Sequencing Center for Infectious Disease"/>
            <person name="Wu L."/>
            <person name="Ma J."/>
        </authorList>
    </citation>
    <scope>NUCLEOTIDE SEQUENCE [LARGE SCALE GENOMIC DNA]</scope>
    <source>
        <strain evidence="9">CCUG 62982</strain>
    </source>
</reference>
<feature type="transmembrane region" description="Helical" evidence="6">
    <location>
        <begin position="163"/>
        <end position="182"/>
    </location>
</feature>
<sequence length="456" mass="49023">MNLHNQPASAEASPAAAGADAPYPPAAQGWYCVIVLALAVMVNFLDRGILNLLVEPIKQDLKLSDIEMSLVMGFAFTFFYAVFGLPVARWIDRGTRKLIFSGGLFIFSIMTFACGLAHSFAQLFVARVGLGVGETTSGPSAYSMMSDYFPPHRLPRAISVMQVGFVLGNGLAFLGGAALIAWAMTLDGVSLPFTGPLRPWQIVLMTISIPGFIVALLMLTVKEPPRRGGIPERIPYSEVFKLARQHWPIYLPLFAGMGLRSAQMFGQQNWGAAFYSRTFGWGPSEVGVAIGFSILVSMPLGLILGNWLAERFQKQGLADANMRVVVISTLFSVPFGILFPLMPSPWLAVAFSLVAAMTSIMAAAPENAAIQSVTPNRLRGQMTFLFLFIMNVIGMGLGPIVVGALSQYVFGEANIRFALAAMGLLAGLPAIYIFWKGMAPYGRAYAAGGVDVGARA</sequence>
<gene>
    <name evidence="8" type="ORF">ACFQ1E_16010</name>
</gene>
<comment type="subcellular location">
    <subcellularLocation>
        <location evidence="1">Membrane</location>
        <topology evidence="1">Multi-pass membrane protein</topology>
    </subcellularLocation>
</comment>
<name>A0ABW3H8L8_9SPHN</name>
<dbReference type="Pfam" id="PF07690">
    <property type="entry name" value="MFS_1"/>
    <property type="match status" value="1"/>
</dbReference>
<dbReference type="InterPro" id="IPR011701">
    <property type="entry name" value="MFS"/>
</dbReference>
<evidence type="ECO:0000313" key="9">
    <source>
        <dbReference type="Proteomes" id="UP001596977"/>
    </source>
</evidence>
<dbReference type="Gene3D" id="1.20.1250.20">
    <property type="entry name" value="MFS general substrate transporter like domains"/>
    <property type="match status" value="1"/>
</dbReference>
<feature type="transmembrane region" description="Helical" evidence="6">
    <location>
        <begin position="98"/>
        <end position="117"/>
    </location>
</feature>
<evidence type="ECO:0000313" key="8">
    <source>
        <dbReference type="EMBL" id="MFD0947848.1"/>
    </source>
</evidence>
<dbReference type="EMBL" id="JBHTJG010000009">
    <property type="protein sequence ID" value="MFD0947848.1"/>
    <property type="molecule type" value="Genomic_DNA"/>
</dbReference>
<dbReference type="PANTHER" id="PTHR23505:SF79">
    <property type="entry name" value="PROTEIN SPINSTER"/>
    <property type="match status" value="1"/>
</dbReference>
<evidence type="ECO:0000256" key="2">
    <source>
        <dbReference type="ARBA" id="ARBA00022448"/>
    </source>
</evidence>
<evidence type="ECO:0000256" key="5">
    <source>
        <dbReference type="ARBA" id="ARBA00023136"/>
    </source>
</evidence>
<dbReference type="PANTHER" id="PTHR23505">
    <property type="entry name" value="SPINSTER"/>
    <property type="match status" value="1"/>
</dbReference>
<comment type="caution">
    <text evidence="8">The sequence shown here is derived from an EMBL/GenBank/DDBJ whole genome shotgun (WGS) entry which is preliminary data.</text>
</comment>
<feature type="transmembrane region" description="Helical" evidence="6">
    <location>
        <begin position="247"/>
        <end position="266"/>
    </location>
</feature>
<keyword evidence="3 6" id="KW-0812">Transmembrane</keyword>
<dbReference type="InterPro" id="IPR020846">
    <property type="entry name" value="MFS_dom"/>
</dbReference>
<feature type="transmembrane region" description="Helical" evidence="6">
    <location>
        <begin position="384"/>
        <end position="409"/>
    </location>
</feature>
<protein>
    <submittedName>
        <fullName evidence="8">MFS transporter</fullName>
    </submittedName>
</protein>
<proteinExistence type="predicted"/>
<dbReference type="RefSeq" id="WP_264945599.1">
    <property type="nucleotide sequence ID" value="NZ_JAPDRA010000009.1"/>
</dbReference>
<feature type="transmembrane region" description="Helical" evidence="6">
    <location>
        <begin position="415"/>
        <end position="435"/>
    </location>
</feature>
<evidence type="ECO:0000259" key="7">
    <source>
        <dbReference type="PROSITE" id="PS50850"/>
    </source>
</evidence>
<feature type="transmembrane region" description="Helical" evidence="6">
    <location>
        <begin position="345"/>
        <end position="364"/>
    </location>
</feature>
<feature type="domain" description="Major facilitator superfamily (MFS) profile" evidence="7">
    <location>
        <begin position="32"/>
        <end position="438"/>
    </location>
</feature>
<dbReference type="InterPro" id="IPR036259">
    <property type="entry name" value="MFS_trans_sf"/>
</dbReference>
<evidence type="ECO:0000256" key="1">
    <source>
        <dbReference type="ARBA" id="ARBA00004141"/>
    </source>
</evidence>
<keyword evidence="9" id="KW-1185">Reference proteome</keyword>
<keyword evidence="4 6" id="KW-1133">Transmembrane helix</keyword>
<feature type="transmembrane region" description="Helical" evidence="6">
    <location>
        <begin position="286"/>
        <end position="308"/>
    </location>
</feature>
<keyword evidence="5 6" id="KW-0472">Membrane</keyword>
<feature type="transmembrane region" description="Helical" evidence="6">
    <location>
        <begin position="66"/>
        <end position="86"/>
    </location>
</feature>
<dbReference type="Proteomes" id="UP001596977">
    <property type="component" value="Unassembled WGS sequence"/>
</dbReference>
<accession>A0ABW3H8L8</accession>
<organism evidence="8 9">
    <name type="scientific">Sphingomonas canadensis</name>
    <dbReference type="NCBI Taxonomy" id="1219257"/>
    <lineage>
        <taxon>Bacteria</taxon>
        <taxon>Pseudomonadati</taxon>
        <taxon>Pseudomonadota</taxon>
        <taxon>Alphaproteobacteria</taxon>
        <taxon>Sphingomonadales</taxon>
        <taxon>Sphingomonadaceae</taxon>
        <taxon>Sphingomonas</taxon>
    </lineage>
</organism>
<dbReference type="SUPFAM" id="SSF103473">
    <property type="entry name" value="MFS general substrate transporter"/>
    <property type="match status" value="1"/>
</dbReference>
<dbReference type="PROSITE" id="PS50850">
    <property type="entry name" value="MFS"/>
    <property type="match status" value="1"/>
</dbReference>
<feature type="transmembrane region" description="Helical" evidence="6">
    <location>
        <begin position="28"/>
        <end position="45"/>
    </location>
</feature>
<feature type="transmembrane region" description="Helical" evidence="6">
    <location>
        <begin position="320"/>
        <end position="339"/>
    </location>
</feature>
<dbReference type="InterPro" id="IPR044770">
    <property type="entry name" value="MFS_spinster-like"/>
</dbReference>
<evidence type="ECO:0000256" key="6">
    <source>
        <dbReference type="SAM" id="Phobius"/>
    </source>
</evidence>
<evidence type="ECO:0000256" key="3">
    <source>
        <dbReference type="ARBA" id="ARBA00022692"/>
    </source>
</evidence>